<evidence type="ECO:0000256" key="2">
    <source>
        <dbReference type="ARBA" id="ARBA00005895"/>
    </source>
</evidence>
<keyword evidence="13 19" id="KW-0472">Membrane</keyword>
<keyword evidence="9 19" id="KW-1133">Transmembrane helix</keyword>
<dbReference type="PANTHER" id="PTHR13080:SF16">
    <property type="entry name" value="ATP SYNTHASE SUBUNIT F, MITOCHONDRIAL"/>
    <property type="match status" value="1"/>
</dbReference>
<evidence type="ECO:0000256" key="5">
    <source>
        <dbReference type="ARBA" id="ARBA00022553"/>
    </source>
</evidence>
<dbReference type="PANTHER" id="PTHR13080">
    <property type="entry name" value="ATP SYNTHASE F CHAIN, MITOCHONDRIAL-RELATED"/>
    <property type="match status" value="1"/>
</dbReference>
<evidence type="ECO:0000256" key="4">
    <source>
        <dbReference type="ARBA" id="ARBA00022547"/>
    </source>
</evidence>
<dbReference type="STRING" id="9838.ENSCDRP00005013937"/>
<evidence type="ECO:0000256" key="13">
    <source>
        <dbReference type="ARBA" id="ARBA00023136"/>
    </source>
</evidence>
<evidence type="ECO:0000313" key="22">
    <source>
        <dbReference type="Proteomes" id="UP000299084"/>
    </source>
</evidence>
<evidence type="ECO:0000256" key="6">
    <source>
        <dbReference type="ARBA" id="ARBA00022692"/>
    </source>
</evidence>
<evidence type="ECO:0000313" key="21">
    <source>
        <dbReference type="EMBL" id="KAB1252441.1"/>
    </source>
</evidence>
<evidence type="ECO:0000313" key="20">
    <source>
        <dbReference type="EMBL" id="KAB1252440.1"/>
    </source>
</evidence>
<keyword evidence="4" id="KW-0138">CF(0)</keyword>
<proteinExistence type="inferred from homology"/>
<keyword evidence="14" id="KW-0066">ATP synthesis</keyword>
<evidence type="ECO:0000256" key="9">
    <source>
        <dbReference type="ARBA" id="ARBA00022989"/>
    </source>
</evidence>
<evidence type="ECO:0000256" key="7">
    <source>
        <dbReference type="ARBA" id="ARBA00022781"/>
    </source>
</evidence>
<comment type="subcellular location">
    <subcellularLocation>
        <location evidence="1">Mitochondrion inner membrane</location>
        <topology evidence="1">Single-pass membrane protein</topology>
    </subcellularLocation>
</comment>
<reference evidence="20 22" key="2">
    <citation type="journal article" date="2019" name="Mol. Ecol. Resour.">
        <title>Improving Illumina assemblies with Hi-C and long reads: an example with the North African dromedary.</title>
        <authorList>
            <person name="Elbers J.P."/>
            <person name="Rogers M.F."/>
            <person name="Perelman P.L."/>
            <person name="Proskuryakova A.A."/>
            <person name="Serdyukova N.A."/>
            <person name="Johnson W.E."/>
            <person name="Horin P."/>
            <person name="Corander J."/>
            <person name="Murphy D."/>
            <person name="Burger P.A."/>
        </authorList>
    </citation>
    <scope>NUCLEOTIDE SEQUENCE [LARGE SCALE GENOMIC DNA]</scope>
    <source>
        <strain evidence="20">Drom800</strain>
        <tissue evidence="20">Blood</tissue>
    </source>
</reference>
<dbReference type="EMBL" id="JWIN03000037">
    <property type="protein sequence ID" value="KAB1252441.1"/>
    <property type="molecule type" value="Genomic_DNA"/>
</dbReference>
<evidence type="ECO:0000256" key="16">
    <source>
        <dbReference type="ARBA" id="ARBA00054012"/>
    </source>
</evidence>
<evidence type="ECO:0000256" key="19">
    <source>
        <dbReference type="SAM" id="Phobius"/>
    </source>
</evidence>
<dbReference type="EMBL" id="JWIN03000037">
    <property type="protein sequence ID" value="KAB1252440.1"/>
    <property type="molecule type" value="Genomic_DNA"/>
</dbReference>
<evidence type="ECO:0000256" key="8">
    <source>
        <dbReference type="ARBA" id="ARBA00022792"/>
    </source>
</evidence>
<dbReference type="GO" id="GO:0005743">
    <property type="term" value="C:mitochondrial inner membrane"/>
    <property type="evidence" value="ECO:0007669"/>
    <property type="project" value="UniProtKB-SubCell"/>
</dbReference>
<evidence type="ECO:0000256" key="11">
    <source>
        <dbReference type="ARBA" id="ARBA00023065"/>
    </source>
</evidence>
<evidence type="ECO:0000256" key="14">
    <source>
        <dbReference type="ARBA" id="ARBA00023310"/>
    </source>
</evidence>
<keyword evidence="3" id="KW-0813">Transport</keyword>
<dbReference type="AlphaFoldDB" id="A0A5N4C0P9"/>
<evidence type="ECO:0000256" key="10">
    <source>
        <dbReference type="ARBA" id="ARBA00022990"/>
    </source>
</evidence>
<evidence type="ECO:0000256" key="1">
    <source>
        <dbReference type="ARBA" id="ARBA00004434"/>
    </source>
</evidence>
<keyword evidence="12" id="KW-0496">Mitochondrion</keyword>
<keyword evidence="10" id="KW-0007">Acetylation</keyword>
<evidence type="ECO:0000256" key="17">
    <source>
        <dbReference type="ARBA" id="ARBA00064647"/>
    </source>
</evidence>
<dbReference type="GO" id="GO:0046933">
    <property type="term" value="F:proton-transporting ATP synthase activity, rotational mechanism"/>
    <property type="evidence" value="ECO:0007669"/>
    <property type="project" value="TreeGrafter"/>
</dbReference>
<keyword evidence="7" id="KW-0375">Hydrogen ion transport</keyword>
<dbReference type="GO" id="GO:0042776">
    <property type="term" value="P:proton motive force-driven mitochondrial ATP synthesis"/>
    <property type="evidence" value="ECO:0007669"/>
    <property type="project" value="TreeGrafter"/>
</dbReference>
<name>A0A5N4C0P9_CAMDR</name>
<evidence type="ECO:0000256" key="12">
    <source>
        <dbReference type="ARBA" id="ARBA00023128"/>
    </source>
</evidence>
<accession>A0A5N4C0P9</accession>
<keyword evidence="11" id="KW-0406">Ion transport</keyword>
<keyword evidence="5" id="KW-0597">Phosphoprotein</keyword>
<dbReference type="Pfam" id="PF10206">
    <property type="entry name" value="WRW"/>
    <property type="match status" value="1"/>
</dbReference>
<evidence type="ECO:0000256" key="18">
    <source>
        <dbReference type="ARBA" id="ARBA00070733"/>
    </source>
</evidence>
<comment type="similarity">
    <text evidence="2">Belongs to the ATPase F chain family.</text>
</comment>
<evidence type="ECO:0000256" key="3">
    <source>
        <dbReference type="ARBA" id="ARBA00022448"/>
    </source>
</evidence>
<dbReference type="InterPro" id="IPR019344">
    <property type="entry name" value="F1F0-ATPsyn_F_prd"/>
</dbReference>
<sequence>MVSVIPVKEKKLRDVKIGELPSWTLMWDFIPKGIDGAYQRGYYKFINAKKGNIAGVFMVLATYVLFNYCLSEKELKFAFCYDDDAADDDVYVKPLCLFM</sequence>
<dbReference type="Proteomes" id="UP000299084">
    <property type="component" value="Unassembled WGS sequence"/>
</dbReference>
<feature type="transmembrane region" description="Helical" evidence="19">
    <location>
        <begin position="53"/>
        <end position="70"/>
    </location>
</feature>
<comment type="function">
    <text evidence="16">Subunit f, of the mitochondrial membrane ATP synthase complex (F(1)F(0) ATP synthase or Complex V) that produces ATP from ADP in the presence of a proton gradient across the membrane which is generated by electron transport complexes of the respiratory chain. ATP synthase complex consist of a soluble F(1) head domain - the catalytic core - and a membrane F(1) domain - the membrane proton channel. These two domains are linked by a central stalk rotating inside the F(1) region and a stationary peripheral stalk. During catalysis, ATP synthesis in the catalytic domain of F(1) is coupled via a rotary mechanism of the central stalk subunits to proton translocation. In vivo, can only synthesize ATP although its ATP hydrolase activity can be activated artificially in vitro. Part of the complex F(0) domain.</text>
</comment>
<dbReference type="GO" id="GO:0045259">
    <property type="term" value="C:proton-transporting ATP synthase complex"/>
    <property type="evidence" value="ECO:0007669"/>
    <property type="project" value="UniProtKB-KW"/>
</dbReference>
<protein>
    <recommendedName>
        <fullName evidence="18">ATP synthase F(0) complex subunit f, mitochondrial</fullName>
    </recommendedName>
    <alternativeName>
        <fullName evidence="15">ATP synthase membrane subunit f</fullName>
    </alternativeName>
</protein>
<organism evidence="20 22">
    <name type="scientific">Camelus dromedarius</name>
    <name type="common">Dromedary</name>
    <name type="synonym">Arabian camel</name>
    <dbReference type="NCBI Taxonomy" id="9838"/>
    <lineage>
        <taxon>Eukaryota</taxon>
        <taxon>Metazoa</taxon>
        <taxon>Chordata</taxon>
        <taxon>Craniata</taxon>
        <taxon>Vertebrata</taxon>
        <taxon>Euteleostomi</taxon>
        <taxon>Mammalia</taxon>
        <taxon>Eutheria</taxon>
        <taxon>Laurasiatheria</taxon>
        <taxon>Artiodactyla</taxon>
        <taxon>Tylopoda</taxon>
        <taxon>Camelidae</taxon>
        <taxon>Camelus</taxon>
    </lineage>
</organism>
<keyword evidence="8" id="KW-0999">Mitochondrion inner membrane</keyword>
<reference evidence="20" key="1">
    <citation type="submission" date="2014-12" db="EMBL/GenBank/DDBJ databases">
        <authorList>
            <person name="Fitak R."/>
            <person name="Mohandesan E."/>
            <person name="Burger P.A."/>
            <person name="Jukka C."/>
        </authorList>
    </citation>
    <scope>NUCLEOTIDE SEQUENCE</scope>
    <source>
        <strain evidence="20">Drom800</strain>
        <tissue evidence="20">Blood</tissue>
    </source>
</reference>
<gene>
    <name evidence="20" type="ORF">Cadr_000003030</name>
    <name evidence="21" type="ORF">Cadr_000003031</name>
</gene>
<keyword evidence="22" id="KW-1185">Reference proteome</keyword>
<evidence type="ECO:0000256" key="15">
    <source>
        <dbReference type="ARBA" id="ARBA00032201"/>
    </source>
</evidence>
<keyword evidence="6 19" id="KW-0812">Transmembrane</keyword>
<comment type="subunit">
    <text evidence="17">Component of the ATP synthase complex composed at least of ATP5F1A/subunit alpha, ATP5F1B/subunit beta, ATP5MC1/subunit c (homooctomer), MT-ATP6/subunit a, MT-ATP8/subunit 8, ATP5ME/subunit e, ATP5MF/subunit f, ATP5MG/subunit g, ATP5MK/subunit k, ATP5MJ/subunit j, ATP5F1C/subunit gamma, ATP5F1D/subunit delta, ATP5F1E/subunit epsilon, ATP5PF/subunit F6, ATP5PB/subunit b, ATP5PD/subunit d, ATP5PO/subunit OSCP. ATP synthase complex consists of a soluble F(1) head domain (subunits alpha(3) and beta(3)) - the catalytic core - and a membrane F(0) domain - the membrane proton channel (subunits c, a, 8, e, f, g, k and j). These two domains are linked by a central stalk (subunits gamma, delta, and epsilon) rotating inside the F1 region and a stationary peripheral stalk (subunits F6, b, d, and OSCP).</text>
</comment>
<comment type="caution">
    <text evidence="20">The sequence shown here is derived from an EMBL/GenBank/DDBJ whole genome shotgun (WGS) entry which is preliminary data.</text>
</comment>